<evidence type="ECO:0000313" key="2">
    <source>
        <dbReference type="Proteomes" id="UP000688137"/>
    </source>
</evidence>
<evidence type="ECO:0000313" key="1">
    <source>
        <dbReference type="EMBL" id="CAD8089793.1"/>
    </source>
</evidence>
<gene>
    <name evidence="1" type="ORF">PPRIM_AZ9-3.1.T0840118</name>
</gene>
<keyword evidence="2" id="KW-1185">Reference proteome</keyword>
<sequence length="224" mass="26382">MITIKNFPPQLLLRQLHHISISQQQIQLNIQPICHKTIQPLIHIRIGFIKHILIILVKMKFLQSNQKLCELPKYSIYPLNLCLYQFDLLNIEPILITEYQTTSTMKSHAIILIRQHIESDMEVQPYPTFTELIGNRIGPEAIKTFMNILKAGKGLIYFYYCIDQILNLNLFFIRINIYIYYFMIFSNSLEQSYSISASPKTSNHQLPICKQEEMLLHQVHEFTV</sequence>
<accession>A0A8S1NK18</accession>
<protein>
    <submittedName>
        <fullName evidence="1">Uncharacterized protein</fullName>
    </submittedName>
</protein>
<name>A0A8S1NK18_PARPR</name>
<organism evidence="1 2">
    <name type="scientific">Paramecium primaurelia</name>
    <dbReference type="NCBI Taxonomy" id="5886"/>
    <lineage>
        <taxon>Eukaryota</taxon>
        <taxon>Sar</taxon>
        <taxon>Alveolata</taxon>
        <taxon>Ciliophora</taxon>
        <taxon>Intramacronucleata</taxon>
        <taxon>Oligohymenophorea</taxon>
        <taxon>Peniculida</taxon>
        <taxon>Parameciidae</taxon>
        <taxon>Paramecium</taxon>
    </lineage>
</organism>
<proteinExistence type="predicted"/>
<dbReference type="Proteomes" id="UP000688137">
    <property type="component" value="Unassembled WGS sequence"/>
</dbReference>
<reference evidence="1" key="1">
    <citation type="submission" date="2021-01" db="EMBL/GenBank/DDBJ databases">
        <authorList>
            <consortium name="Genoscope - CEA"/>
            <person name="William W."/>
        </authorList>
    </citation>
    <scope>NUCLEOTIDE SEQUENCE</scope>
</reference>
<dbReference type="EMBL" id="CAJJDM010000087">
    <property type="protein sequence ID" value="CAD8089793.1"/>
    <property type="molecule type" value="Genomic_DNA"/>
</dbReference>
<comment type="caution">
    <text evidence="1">The sequence shown here is derived from an EMBL/GenBank/DDBJ whole genome shotgun (WGS) entry which is preliminary data.</text>
</comment>
<dbReference type="AlphaFoldDB" id="A0A8S1NK18"/>